<dbReference type="Gene3D" id="3.40.50.300">
    <property type="entry name" value="P-loop containing nucleotide triphosphate hydrolases"/>
    <property type="match status" value="1"/>
</dbReference>
<evidence type="ECO:0000259" key="2">
    <source>
        <dbReference type="Pfam" id="PF00004"/>
    </source>
</evidence>
<dbReference type="AlphaFoldDB" id="A0A1J1HZC0"/>
<name>A0A1J1HZC0_9DIPT</name>
<gene>
    <name evidence="3" type="ORF">CLUMA_CG006991</name>
</gene>
<dbReference type="CDD" id="cd23767">
    <property type="entry name" value="IQCD"/>
    <property type="match status" value="1"/>
</dbReference>
<dbReference type="SUPFAM" id="SSF52540">
    <property type="entry name" value="P-loop containing nucleoside triphosphate hydrolases"/>
    <property type="match status" value="1"/>
</dbReference>
<dbReference type="OrthoDB" id="3046016at2759"/>
<feature type="region of interest" description="Disordered" evidence="1">
    <location>
        <begin position="449"/>
        <end position="478"/>
    </location>
</feature>
<feature type="compositionally biased region" description="Basic residues" evidence="1">
    <location>
        <begin position="449"/>
        <end position="471"/>
    </location>
</feature>
<dbReference type="Pfam" id="PF00004">
    <property type="entry name" value="AAA"/>
    <property type="match status" value="1"/>
</dbReference>
<evidence type="ECO:0000313" key="3">
    <source>
        <dbReference type="EMBL" id="CRK93455.1"/>
    </source>
</evidence>
<accession>A0A1J1HZC0</accession>
<evidence type="ECO:0000256" key="1">
    <source>
        <dbReference type="SAM" id="MobiDB-lite"/>
    </source>
</evidence>
<feature type="domain" description="ATPase AAA-type core" evidence="2">
    <location>
        <begin position="551"/>
        <end position="682"/>
    </location>
</feature>
<keyword evidence="4" id="KW-1185">Reference proteome</keyword>
<dbReference type="InterPro" id="IPR027417">
    <property type="entry name" value="P-loop_NTPase"/>
</dbReference>
<sequence>MSNSTYNNLWKSTQNELEKLATHDFEYQATEPQFDKHLIQMRIFELYAKYVIIGNKLNEIYDQMLQPQKRVLVKKILDACLGRVCELKQDLVKIDLSEFNYNDEIMMKLKLTPFDLEIEIPKYFQREREHELALRNKTMDDILKRIGVIEEDVPIERLTELEAIRIIQMHERARQGRLRAQFMKEIRSLKEKGKPERGKAETGFLAAMKIQKMWRGFASRLQTRKKKLEEMILIGMLPDPKQDTKLQESVELLRKQRYRKQSEYYQLYLESLKRFEVEIKSKQGASMSEDMADEIRNWFRDYFAKTGKLPEYPSEDAGGSRHLLSRQGTESEFSRSSAPSSKESKKTVKEKGKEKGKGDELVMDDNFKKGFKPDESSFLPEIKTGIDEYNEIWRTKDESSNLKQLHYEDMIYAEKYREVEMELRKIVDEMMRNELDLLQIALDKDRAAKGKKVKKGGKKARRTGKKSKKKKEKDLTPDRTTESLFEELVVNGILVKYPEIYMKQYLGDRAYSARSPMNPALGDIRQVIKEYCILPLGSQMIRNYAPCIKSVLIVGPKGTGKRSLVQAVATETGAIMFDLSPANLVGKYPGKTGLIMLMHLVQKVSRLLQPAVLYFEDAEKPFMKKIPKTDRTDPKRLKKDLQKIVKNIAPEDRVILIGVSNAPWDADQKLLQQTYNRFIYIPRPDYGSLSFAWRELLAQYSGVSKTFDSGAMAKVSDGYTIGSVVSCIQDVITCKRMLQLRVKPLTHVELINALSTKEPIYREEEEAFLTWY</sequence>
<reference evidence="3 4" key="1">
    <citation type="submission" date="2015-04" db="EMBL/GenBank/DDBJ databases">
        <authorList>
            <person name="Syromyatnikov M.Y."/>
            <person name="Popov V.N."/>
        </authorList>
    </citation>
    <scope>NUCLEOTIDE SEQUENCE [LARGE SCALE GENOMIC DNA]</scope>
</reference>
<organism evidence="3 4">
    <name type="scientific">Clunio marinus</name>
    <dbReference type="NCBI Taxonomy" id="568069"/>
    <lineage>
        <taxon>Eukaryota</taxon>
        <taxon>Metazoa</taxon>
        <taxon>Ecdysozoa</taxon>
        <taxon>Arthropoda</taxon>
        <taxon>Hexapoda</taxon>
        <taxon>Insecta</taxon>
        <taxon>Pterygota</taxon>
        <taxon>Neoptera</taxon>
        <taxon>Endopterygota</taxon>
        <taxon>Diptera</taxon>
        <taxon>Nematocera</taxon>
        <taxon>Chironomoidea</taxon>
        <taxon>Chironomidae</taxon>
        <taxon>Clunio</taxon>
    </lineage>
</organism>
<dbReference type="InterPro" id="IPR052267">
    <property type="entry name" value="N-DRC_Component"/>
</dbReference>
<feature type="compositionally biased region" description="Low complexity" evidence="1">
    <location>
        <begin position="330"/>
        <end position="341"/>
    </location>
</feature>
<dbReference type="PANTHER" id="PTHR14690:SF0">
    <property type="entry name" value="IQ MOTIF CONTAINING WITH AAA DOMAIN 1"/>
    <property type="match status" value="1"/>
</dbReference>
<dbReference type="STRING" id="568069.A0A1J1HZC0"/>
<feature type="region of interest" description="Disordered" evidence="1">
    <location>
        <begin position="310"/>
        <end position="366"/>
    </location>
</feature>
<proteinExistence type="predicted"/>
<protein>
    <submittedName>
        <fullName evidence="3">CLUMA_CG006991, isoform A</fullName>
    </submittedName>
</protein>
<feature type="compositionally biased region" description="Basic and acidic residues" evidence="1">
    <location>
        <begin position="342"/>
        <end position="366"/>
    </location>
</feature>
<dbReference type="InterPro" id="IPR003959">
    <property type="entry name" value="ATPase_AAA_core"/>
</dbReference>
<dbReference type="PANTHER" id="PTHR14690">
    <property type="entry name" value="IQ MOTIF CONTAINING WITH AAA DOMAIN 1"/>
    <property type="match status" value="1"/>
</dbReference>
<dbReference type="GO" id="GO:0005524">
    <property type="term" value="F:ATP binding"/>
    <property type="evidence" value="ECO:0007669"/>
    <property type="project" value="InterPro"/>
</dbReference>
<dbReference type="PROSITE" id="PS50096">
    <property type="entry name" value="IQ"/>
    <property type="match status" value="1"/>
</dbReference>
<dbReference type="EMBL" id="CVRI01000037">
    <property type="protein sequence ID" value="CRK93455.1"/>
    <property type="molecule type" value="Genomic_DNA"/>
</dbReference>
<dbReference type="GO" id="GO:0016887">
    <property type="term" value="F:ATP hydrolysis activity"/>
    <property type="evidence" value="ECO:0007669"/>
    <property type="project" value="InterPro"/>
</dbReference>
<evidence type="ECO:0000313" key="4">
    <source>
        <dbReference type="Proteomes" id="UP000183832"/>
    </source>
</evidence>
<dbReference type="Proteomes" id="UP000183832">
    <property type="component" value="Unassembled WGS sequence"/>
</dbReference>